<reference evidence="13 14" key="1">
    <citation type="journal article" date="2012" name="PLoS Pathog.">
        <title>Diverse lifestyles and strategies of plant pathogenesis encoded in the genomes of eighteen Dothideomycetes fungi.</title>
        <authorList>
            <person name="Ohm R.A."/>
            <person name="Feau N."/>
            <person name="Henrissat B."/>
            <person name="Schoch C.L."/>
            <person name="Horwitz B.A."/>
            <person name="Barry K.W."/>
            <person name="Condon B.J."/>
            <person name="Copeland A.C."/>
            <person name="Dhillon B."/>
            <person name="Glaser F."/>
            <person name="Hesse C.N."/>
            <person name="Kosti I."/>
            <person name="LaButti K."/>
            <person name="Lindquist E.A."/>
            <person name="Lucas S."/>
            <person name="Salamov A.A."/>
            <person name="Bradshaw R.E."/>
            <person name="Ciuffetti L."/>
            <person name="Hamelin R.C."/>
            <person name="Kema G.H.J."/>
            <person name="Lawrence C."/>
            <person name="Scott J.A."/>
            <person name="Spatafora J.W."/>
            <person name="Turgeon B.G."/>
            <person name="de Wit P.J.G.M."/>
            <person name="Zhong S."/>
            <person name="Goodwin S.B."/>
            <person name="Grigoriev I.V."/>
        </authorList>
    </citation>
    <scope>NUCLEOTIDE SEQUENCE [LARGE SCALE GENOMIC DNA]</scope>
    <source>
        <strain evidence="13 14">SO2202</strain>
    </source>
</reference>
<dbReference type="HOGENOM" id="CLU_010365_1_0_1"/>
<keyword evidence="10" id="KW-0732">Signal</keyword>
<dbReference type="PANTHER" id="PTHR32361">
    <property type="entry name" value="FERRIC/CUPRIC REDUCTASE TRANSMEMBRANE COMPONENT"/>
    <property type="match status" value="1"/>
</dbReference>
<dbReference type="GO" id="GO:0005886">
    <property type="term" value="C:plasma membrane"/>
    <property type="evidence" value="ECO:0007669"/>
    <property type="project" value="TreeGrafter"/>
</dbReference>
<evidence type="ECO:0000313" key="14">
    <source>
        <dbReference type="Proteomes" id="UP000016931"/>
    </source>
</evidence>
<accession>N1QJI2</accession>
<feature type="domain" description="Ferric reductase NAD binding" evidence="12">
    <location>
        <begin position="585"/>
        <end position="704"/>
    </location>
</feature>
<dbReference type="CDD" id="cd06186">
    <property type="entry name" value="NOX_Duox_like_FAD_NADP"/>
    <property type="match status" value="1"/>
</dbReference>
<keyword evidence="2" id="KW-0813">Transport</keyword>
<dbReference type="Gene3D" id="3.40.50.80">
    <property type="entry name" value="Nucleotide-binding domain of ferredoxin-NADP reductase (FNR) module"/>
    <property type="match status" value="1"/>
</dbReference>
<feature type="transmembrane region" description="Helical" evidence="9">
    <location>
        <begin position="398"/>
        <end position="415"/>
    </location>
</feature>
<keyword evidence="4 9" id="KW-1133">Transmembrane helix</keyword>
<dbReference type="EMBL" id="KB456260">
    <property type="protein sequence ID" value="EMF16447.1"/>
    <property type="molecule type" value="Genomic_DNA"/>
</dbReference>
<keyword evidence="5" id="KW-0560">Oxidoreductase</keyword>
<evidence type="ECO:0000313" key="13">
    <source>
        <dbReference type="EMBL" id="EMF16447.1"/>
    </source>
</evidence>
<feature type="signal peptide" evidence="10">
    <location>
        <begin position="1"/>
        <end position="18"/>
    </location>
</feature>
<dbReference type="OMA" id="YNEDAHM"/>
<keyword evidence="6" id="KW-0406">Ion transport</keyword>
<keyword evidence="14" id="KW-1185">Reference proteome</keyword>
<dbReference type="AlphaFoldDB" id="N1QJI2"/>
<dbReference type="eggNOG" id="KOG0039">
    <property type="taxonomic scope" value="Eukaryota"/>
</dbReference>
<dbReference type="InterPro" id="IPR039261">
    <property type="entry name" value="FNR_nucleotide-bd"/>
</dbReference>
<dbReference type="GO" id="GO:0000293">
    <property type="term" value="F:ferric-chelate reductase activity"/>
    <property type="evidence" value="ECO:0007669"/>
    <property type="project" value="TreeGrafter"/>
</dbReference>
<dbReference type="Proteomes" id="UP000016931">
    <property type="component" value="Unassembled WGS sequence"/>
</dbReference>
<dbReference type="OrthoDB" id="167398at2759"/>
<keyword evidence="7 9" id="KW-0472">Membrane</keyword>
<dbReference type="GO" id="GO:0006879">
    <property type="term" value="P:intracellular iron ion homeostasis"/>
    <property type="evidence" value="ECO:0007669"/>
    <property type="project" value="TreeGrafter"/>
</dbReference>
<feature type="transmembrane region" description="Helical" evidence="9">
    <location>
        <begin position="337"/>
        <end position="355"/>
    </location>
</feature>
<dbReference type="SFLD" id="SFLDG01168">
    <property type="entry name" value="Ferric_reductase_subgroup_(FRE"/>
    <property type="match status" value="1"/>
</dbReference>
<feature type="region of interest" description="Disordered" evidence="8">
    <location>
        <begin position="505"/>
        <end position="528"/>
    </location>
</feature>
<evidence type="ECO:0000256" key="8">
    <source>
        <dbReference type="SAM" id="MobiDB-lite"/>
    </source>
</evidence>
<feature type="chain" id="PRO_5004110921" evidence="10">
    <location>
        <begin position="19"/>
        <end position="736"/>
    </location>
</feature>
<evidence type="ECO:0000259" key="12">
    <source>
        <dbReference type="Pfam" id="PF08030"/>
    </source>
</evidence>
<evidence type="ECO:0000256" key="7">
    <source>
        <dbReference type="ARBA" id="ARBA00023136"/>
    </source>
</evidence>
<keyword evidence="3 9" id="KW-0812">Transmembrane</keyword>
<feature type="domain" description="Ferric oxidoreductase" evidence="11">
    <location>
        <begin position="265"/>
        <end position="382"/>
    </location>
</feature>
<dbReference type="SFLD" id="SFLDS00052">
    <property type="entry name" value="Ferric_Reductase_Domain"/>
    <property type="match status" value="1"/>
</dbReference>
<evidence type="ECO:0000256" key="9">
    <source>
        <dbReference type="SAM" id="Phobius"/>
    </source>
</evidence>
<dbReference type="Pfam" id="PF01794">
    <property type="entry name" value="Ferric_reduct"/>
    <property type="match status" value="1"/>
</dbReference>
<evidence type="ECO:0000256" key="3">
    <source>
        <dbReference type="ARBA" id="ARBA00022692"/>
    </source>
</evidence>
<dbReference type="SUPFAM" id="SSF52343">
    <property type="entry name" value="Ferredoxin reductase-like, C-terminal NADP-linked domain"/>
    <property type="match status" value="1"/>
</dbReference>
<name>N1QJI2_SPHMS</name>
<dbReference type="InterPro" id="IPR013121">
    <property type="entry name" value="Fe_red_NAD-bd_6"/>
</dbReference>
<proteinExistence type="predicted"/>
<dbReference type="PANTHER" id="PTHR32361:SF9">
    <property type="entry name" value="FERRIC REDUCTASE TRANSMEMBRANE COMPONENT 3-RELATED"/>
    <property type="match status" value="1"/>
</dbReference>
<dbReference type="InterPro" id="IPR051410">
    <property type="entry name" value="Ferric/Cupric_Reductase"/>
</dbReference>
<dbReference type="Pfam" id="PF08030">
    <property type="entry name" value="NAD_binding_6"/>
    <property type="match status" value="1"/>
</dbReference>
<feature type="transmembrane region" description="Helical" evidence="9">
    <location>
        <begin position="260"/>
        <end position="280"/>
    </location>
</feature>
<organism evidence="13 14">
    <name type="scientific">Sphaerulina musiva (strain SO2202)</name>
    <name type="common">Poplar stem canker fungus</name>
    <name type="synonym">Septoria musiva</name>
    <dbReference type="NCBI Taxonomy" id="692275"/>
    <lineage>
        <taxon>Eukaryota</taxon>
        <taxon>Fungi</taxon>
        <taxon>Dikarya</taxon>
        <taxon>Ascomycota</taxon>
        <taxon>Pezizomycotina</taxon>
        <taxon>Dothideomycetes</taxon>
        <taxon>Dothideomycetidae</taxon>
        <taxon>Mycosphaerellales</taxon>
        <taxon>Mycosphaerellaceae</taxon>
        <taxon>Sphaerulina</taxon>
    </lineage>
</organism>
<evidence type="ECO:0000256" key="10">
    <source>
        <dbReference type="SAM" id="SignalP"/>
    </source>
</evidence>
<comment type="subcellular location">
    <subcellularLocation>
        <location evidence="1">Membrane</location>
        <topology evidence="1">Multi-pass membrane protein</topology>
    </subcellularLocation>
</comment>
<dbReference type="RefSeq" id="XP_016764568.1">
    <property type="nucleotide sequence ID" value="XM_016909376.1"/>
</dbReference>
<feature type="transmembrane region" description="Helical" evidence="9">
    <location>
        <begin position="367"/>
        <end position="383"/>
    </location>
</feature>
<dbReference type="GeneID" id="27906513"/>
<dbReference type="GO" id="GO:0006826">
    <property type="term" value="P:iron ion transport"/>
    <property type="evidence" value="ECO:0007669"/>
    <property type="project" value="TreeGrafter"/>
</dbReference>
<gene>
    <name evidence="13" type="ORF">SEPMUDRAFT_55800</name>
</gene>
<dbReference type="InterPro" id="IPR013130">
    <property type="entry name" value="Fe3_Rdtase_TM_dom"/>
</dbReference>
<dbReference type="STRING" id="692275.N1QJI2"/>
<feature type="transmembrane region" description="Helical" evidence="9">
    <location>
        <begin position="150"/>
        <end position="173"/>
    </location>
</feature>
<evidence type="ECO:0000256" key="4">
    <source>
        <dbReference type="ARBA" id="ARBA00022989"/>
    </source>
</evidence>
<protein>
    <submittedName>
        <fullName evidence="13">Ferric_reduct-domain-containing protein</fullName>
    </submittedName>
</protein>
<evidence type="ECO:0000256" key="5">
    <source>
        <dbReference type="ARBA" id="ARBA00023002"/>
    </source>
</evidence>
<feature type="transmembrane region" description="Helical" evidence="9">
    <location>
        <begin position="224"/>
        <end position="245"/>
    </location>
</feature>
<evidence type="ECO:0000256" key="2">
    <source>
        <dbReference type="ARBA" id="ARBA00022448"/>
    </source>
</evidence>
<evidence type="ECO:0000259" key="11">
    <source>
        <dbReference type="Pfam" id="PF01794"/>
    </source>
</evidence>
<feature type="transmembrane region" description="Helical" evidence="9">
    <location>
        <begin position="300"/>
        <end position="317"/>
    </location>
</feature>
<evidence type="ECO:0000256" key="1">
    <source>
        <dbReference type="ARBA" id="ARBA00004141"/>
    </source>
</evidence>
<sequence>MKWKLIVLLGLLPSYAIAFAQVYSKAWLCAAGCRRAVDKTVFDVPKAVKNKCHPLYAQSLFACIAQYCTRHQTKVGLPSINETYCSSHGSPLPPYDFTAAHQLLSDNVTWVSYPEVRHGNYTTQVVPDQNFYQLAYDTENASNTATTFDWALAMSNIGFWALVLLIAASLHQLSLLRESARKSPDFDGTKSPASKKTGSWLQRNLLVASALPHSSAMVPNRLEALLVLAYILMNFVFCFLGYNYMEVSLLDWHAVQYERFIGNRCGFLVLSNFPLVWLFASKNNPFIWLTHWSFDTFNFFHRWIARLAVVLALVHAICYTTGDSKQGIYIRSWKRDLWYRCGIFGLITMSFMVFLSSRYFRRRAYDLFLALHIGMAAAILILIKKHLSLWKGNTRRDFWAFIWTCVAFWAIDRLVRFFKIFYTMLRTGGRRIKTTATFDQDAGIIRLDVSSLFHEQSVPRPGAYYHIYEPKQWRGYENHPFSLCSWSESPTPPSTILALEDEKHKSEPTVMDVTEDASTDSRTATSGAERKVSRKHTFLIRPQAGWTQRLAKKLSSSGINSTQLTLLYEGPYGQQITLNRHSDTLMILGGSGITAAISHISHLLETSPHHQTVRILWVARTWSFCHAILQNELAHLLQSHHDTHKLQLEIYLTADDEKLPSPPSATANYKVFAGRPDIEKAIFECRDHAARDLGVFCCGPTSMGLACRDAVGRVLKDNGQQQGNKDVRLYYESFSW</sequence>
<evidence type="ECO:0000256" key="6">
    <source>
        <dbReference type="ARBA" id="ARBA00023065"/>
    </source>
</evidence>
<dbReference type="GO" id="GO:0015677">
    <property type="term" value="P:copper ion import"/>
    <property type="evidence" value="ECO:0007669"/>
    <property type="project" value="TreeGrafter"/>
</dbReference>